<gene>
    <name evidence="1" type="ORF">HY834_08205</name>
</gene>
<evidence type="ECO:0000313" key="2">
    <source>
        <dbReference type="Proteomes" id="UP000782610"/>
    </source>
</evidence>
<protein>
    <submittedName>
        <fullName evidence="1">Nitrogen fixation protein</fullName>
    </submittedName>
</protein>
<accession>A0A933L254</accession>
<evidence type="ECO:0000313" key="1">
    <source>
        <dbReference type="EMBL" id="MBI4921717.1"/>
    </source>
</evidence>
<dbReference type="Proteomes" id="UP000782610">
    <property type="component" value="Unassembled WGS sequence"/>
</dbReference>
<name>A0A933L254_9HYPH</name>
<comment type="caution">
    <text evidence="1">The sequence shown here is derived from an EMBL/GenBank/DDBJ whole genome shotgun (WGS) entry which is preliminary data.</text>
</comment>
<proteinExistence type="predicted"/>
<organism evidence="1 2">
    <name type="scientific">Devosia nanyangense</name>
    <dbReference type="NCBI Taxonomy" id="1228055"/>
    <lineage>
        <taxon>Bacteria</taxon>
        <taxon>Pseudomonadati</taxon>
        <taxon>Pseudomonadota</taxon>
        <taxon>Alphaproteobacteria</taxon>
        <taxon>Hyphomicrobiales</taxon>
        <taxon>Devosiaceae</taxon>
        <taxon>Devosia</taxon>
    </lineage>
</organism>
<reference evidence="1" key="1">
    <citation type="submission" date="2020-07" db="EMBL/GenBank/DDBJ databases">
        <title>Huge and variable diversity of episymbiotic CPR bacteria and DPANN archaea in groundwater ecosystems.</title>
        <authorList>
            <person name="He C.Y."/>
            <person name="Keren R."/>
            <person name="Whittaker M."/>
            <person name="Farag I.F."/>
            <person name="Doudna J."/>
            <person name="Cate J.H.D."/>
            <person name="Banfield J.F."/>
        </authorList>
    </citation>
    <scope>NUCLEOTIDE SEQUENCE</scope>
    <source>
        <strain evidence="1">NC_groundwater_1586_Pr3_B-0.1um_66_15</strain>
    </source>
</reference>
<dbReference type="AlphaFoldDB" id="A0A933L254"/>
<sequence>MAAVPGPAACPSAQPDMQDAQLLGVVSGPPEAPRLAYLNARLPVSDALLKAAEPVPAIKVMRFAARCEEQKCTHFDGSNCTLAQRVVSMLPEVTEMLPPCVIRSTCRWYRQEGRAACMRCPQIVTLADMGDETKRRVAQPES</sequence>
<dbReference type="EMBL" id="JACRAF010000023">
    <property type="protein sequence ID" value="MBI4921717.1"/>
    <property type="molecule type" value="Genomic_DNA"/>
</dbReference>